<evidence type="ECO:0000313" key="9">
    <source>
        <dbReference type="Proteomes" id="UP000435357"/>
    </source>
</evidence>
<protein>
    <submittedName>
        <fullName evidence="8">TonB-dependent receptor plug domain-containing protein</fullName>
    </submittedName>
</protein>
<feature type="domain" description="TonB-dependent receptor plug" evidence="7">
    <location>
        <begin position="137"/>
        <end position="228"/>
    </location>
</feature>
<evidence type="ECO:0000259" key="7">
    <source>
        <dbReference type="Pfam" id="PF07715"/>
    </source>
</evidence>
<dbReference type="Proteomes" id="UP000435357">
    <property type="component" value="Unassembled WGS sequence"/>
</dbReference>
<dbReference type="InterPro" id="IPR008969">
    <property type="entry name" value="CarboxyPept-like_regulatory"/>
</dbReference>
<dbReference type="InterPro" id="IPR012910">
    <property type="entry name" value="Plug_dom"/>
</dbReference>
<dbReference type="OrthoDB" id="9768470at2"/>
<organism evidence="8 9">
    <name type="scientific">Salibacter halophilus</name>
    <dbReference type="NCBI Taxonomy" id="1803916"/>
    <lineage>
        <taxon>Bacteria</taxon>
        <taxon>Pseudomonadati</taxon>
        <taxon>Bacteroidota</taxon>
        <taxon>Flavobacteriia</taxon>
        <taxon>Flavobacteriales</taxon>
        <taxon>Salibacteraceae</taxon>
        <taxon>Salibacter</taxon>
    </lineage>
</organism>
<dbReference type="Pfam" id="PF00593">
    <property type="entry name" value="TonB_dep_Rec_b-barrel"/>
    <property type="match status" value="1"/>
</dbReference>
<dbReference type="InterPro" id="IPR037066">
    <property type="entry name" value="Plug_dom_sf"/>
</dbReference>
<keyword evidence="5" id="KW-0732">Signal</keyword>
<dbReference type="SUPFAM" id="SSF49464">
    <property type="entry name" value="Carboxypeptidase regulatory domain-like"/>
    <property type="match status" value="1"/>
</dbReference>
<name>A0A6N6M7P5_9FLAO</name>
<dbReference type="InterPro" id="IPR000531">
    <property type="entry name" value="Beta-barrel_TonB"/>
</dbReference>
<feature type="signal peptide" evidence="5">
    <location>
        <begin position="1"/>
        <end position="19"/>
    </location>
</feature>
<keyword evidence="2 4" id="KW-0472">Membrane</keyword>
<proteinExistence type="inferred from homology"/>
<dbReference type="RefSeq" id="WP_151169496.1">
    <property type="nucleotide sequence ID" value="NZ_WACR01000010.1"/>
</dbReference>
<dbReference type="Gene3D" id="2.40.170.20">
    <property type="entry name" value="TonB-dependent receptor, beta-barrel domain"/>
    <property type="match status" value="1"/>
</dbReference>
<dbReference type="Gene3D" id="2.60.40.1120">
    <property type="entry name" value="Carboxypeptidase-like, regulatory domain"/>
    <property type="match status" value="1"/>
</dbReference>
<dbReference type="EMBL" id="WACR01000010">
    <property type="protein sequence ID" value="KAB1062855.1"/>
    <property type="molecule type" value="Genomic_DNA"/>
</dbReference>
<comment type="caution">
    <text evidence="8">The sequence shown here is derived from an EMBL/GenBank/DDBJ whole genome shotgun (WGS) entry which is preliminary data.</text>
</comment>
<comment type="similarity">
    <text evidence="4">Belongs to the TonB-dependent receptor family.</text>
</comment>
<dbReference type="InterPro" id="IPR036942">
    <property type="entry name" value="Beta-barrel_TonB_sf"/>
</dbReference>
<gene>
    <name evidence="8" type="ORF">F3059_11755</name>
</gene>
<evidence type="ECO:0000256" key="2">
    <source>
        <dbReference type="ARBA" id="ARBA00023136"/>
    </source>
</evidence>
<evidence type="ECO:0000256" key="5">
    <source>
        <dbReference type="SAM" id="SignalP"/>
    </source>
</evidence>
<keyword evidence="8" id="KW-0675">Receptor</keyword>
<dbReference type="Pfam" id="PF07715">
    <property type="entry name" value="Plug"/>
    <property type="match status" value="1"/>
</dbReference>
<dbReference type="SUPFAM" id="SSF56935">
    <property type="entry name" value="Porins"/>
    <property type="match status" value="1"/>
</dbReference>
<comment type="subcellular location">
    <subcellularLocation>
        <location evidence="1 4">Cell outer membrane</location>
    </subcellularLocation>
</comment>
<dbReference type="AlphaFoldDB" id="A0A6N6M7P5"/>
<evidence type="ECO:0000256" key="3">
    <source>
        <dbReference type="ARBA" id="ARBA00023237"/>
    </source>
</evidence>
<keyword evidence="3" id="KW-0998">Cell outer membrane</keyword>
<reference evidence="8 9" key="1">
    <citation type="submission" date="2019-09" db="EMBL/GenBank/DDBJ databases">
        <title>Genomes of Cryomorphaceae.</title>
        <authorList>
            <person name="Bowman J.P."/>
        </authorList>
    </citation>
    <scope>NUCLEOTIDE SEQUENCE [LARGE SCALE GENOMIC DNA]</scope>
    <source>
        <strain evidence="8 9">KCTC 52047</strain>
    </source>
</reference>
<dbReference type="Gene3D" id="2.170.130.10">
    <property type="entry name" value="TonB-dependent receptor, plug domain"/>
    <property type="match status" value="1"/>
</dbReference>
<dbReference type="PANTHER" id="PTHR40980:SF4">
    <property type="entry name" value="TONB-DEPENDENT RECEPTOR-LIKE BETA-BARREL DOMAIN-CONTAINING PROTEIN"/>
    <property type="match status" value="1"/>
</dbReference>
<dbReference type="Pfam" id="PF13715">
    <property type="entry name" value="CarbopepD_reg_2"/>
    <property type="match status" value="1"/>
</dbReference>
<evidence type="ECO:0000256" key="4">
    <source>
        <dbReference type="RuleBase" id="RU003357"/>
    </source>
</evidence>
<keyword evidence="9" id="KW-1185">Reference proteome</keyword>
<keyword evidence="4" id="KW-0798">TonB box</keyword>
<feature type="chain" id="PRO_5026728651" evidence="5">
    <location>
        <begin position="20"/>
        <end position="962"/>
    </location>
</feature>
<accession>A0A6N6M7P5</accession>
<feature type="domain" description="TonB-dependent receptor-like beta-barrel" evidence="6">
    <location>
        <begin position="475"/>
        <end position="926"/>
    </location>
</feature>
<evidence type="ECO:0000313" key="8">
    <source>
        <dbReference type="EMBL" id="KAB1062855.1"/>
    </source>
</evidence>
<evidence type="ECO:0000259" key="6">
    <source>
        <dbReference type="Pfam" id="PF00593"/>
    </source>
</evidence>
<dbReference type="GO" id="GO:0009279">
    <property type="term" value="C:cell outer membrane"/>
    <property type="evidence" value="ECO:0007669"/>
    <property type="project" value="UniProtKB-SubCell"/>
</dbReference>
<dbReference type="PANTHER" id="PTHR40980">
    <property type="entry name" value="PLUG DOMAIN-CONTAINING PROTEIN"/>
    <property type="match status" value="1"/>
</dbReference>
<evidence type="ECO:0000256" key="1">
    <source>
        <dbReference type="ARBA" id="ARBA00004442"/>
    </source>
</evidence>
<sequence>MKFFTTVFLVFVTVGQLIAQTSGIAGKVLDGATGEPLFTANVAVKGTTTGTTTDFDGKYVLNLDPGTYNIQYSFIGYAPVTITGVEVKEGEKTVLNPVSLKQKSQQLKTYTVTAESNKNSETAILTMKRKSENLLDGISSASFKKIGDSDAASSMKRVTGVSVQGGKYVYVRGLGDRYTKTMLNGLDVPGLDPDRNTLQMDIFPTDVIDNIVVNKSFVANLPADFTGGVVNITTKSFPDEREAGISVSAGYNPNFHFNSDYLTYQGSSTDVLGFDNGKRDIPAEKNIPQFADVVGSPDSEEGQRYRSIMNSFNPQMATMKQMSLIDFGVGGHYGNQVKKENVTLGYNFMLNYSNKTEFYEDAEYGRYGLSADPDVYEMETREYQKGSFGVNNVLVSAMGGFAIKTDNAKYKLNLLHLQNGESKAGRFIYENSDQGAVFDAEQHNLEYSERSLSNVLISGEHFFEESDWELNWKLSPTYSSMDDPDIRFTRYQIRDNDYAIGTEVGFPQRIWRDLDEVNISSKVDLKKDFTILGGKSNLKFGGAYTYKERDFTIRNFNINVRNVPLTGDPDELFYDENLWPYQGNINRGVSYDPIFIPTNPNDYNSNVNYAAAYVSSMIRPTTDLSVSLGLRMENYVQRYTGQDQLGTRVLNNEEVLNDLGFYPSVNVTYALNDKQNIRASYSQTVARPSFKELSYAEIYDPLTGRTFIGGLFRDADDARGVEYWDGDLTSSYIQNVDLRWDFFPTYSQTVSVGAFYKSFDDPIEIVQFATQAGAFQPRNVGDGEVYGAEVELRQGLGIITDKLENWKATANVTLVESRIRLSLTEYESRVNNARTGQEVDRYRDMAGQAPYIINAGVSYSGTDSSGIFSNFDAALFYNVQGPTLQYTSIVDRPDIYTVPFHSLNLNTSKKFGKDNQMQVGLKVSNILNDYRESVFKSYKAEDQYFTRLRPATTISASFKYEF</sequence>